<accession>A0ABV5AKF1</accession>
<name>A0ABV5AKF1_9BACL</name>
<protein>
    <submittedName>
        <fullName evidence="1">Phage tail tube protein</fullName>
    </submittedName>
</protein>
<dbReference type="Proteomes" id="UP001579974">
    <property type="component" value="Unassembled WGS sequence"/>
</dbReference>
<keyword evidence="2" id="KW-1185">Reference proteome</keyword>
<proteinExistence type="predicted"/>
<gene>
    <name evidence="1" type="ORF">KKP3000_001968</name>
</gene>
<dbReference type="InterPro" id="IPR044000">
    <property type="entry name" value="Phage_tube_2"/>
</dbReference>
<dbReference type="EMBL" id="JBDXSU010000027">
    <property type="protein sequence ID" value="MFB5192757.1"/>
    <property type="molecule type" value="Genomic_DNA"/>
</dbReference>
<organism evidence="1 2">
    <name type="scientific">Alicyclobacillus fastidiosus</name>
    <dbReference type="NCBI Taxonomy" id="392011"/>
    <lineage>
        <taxon>Bacteria</taxon>
        <taxon>Bacillati</taxon>
        <taxon>Bacillota</taxon>
        <taxon>Bacilli</taxon>
        <taxon>Bacillales</taxon>
        <taxon>Alicyclobacillaceae</taxon>
        <taxon>Alicyclobacillus</taxon>
    </lineage>
</organism>
<dbReference type="Pfam" id="PF18906">
    <property type="entry name" value="Phage_tube_2"/>
    <property type="match status" value="1"/>
</dbReference>
<dbReference type="RefSeq" id="WP_275473458.1">
    <property type="nucleotide sequence ID" value="NZ_CP162940.1"/>
</dbReference>
<sequence>MSSTYDIEGDAYPSSIGNLLAAIFGTDTVSGSSAPYTHTFGTASYPGSLTLSDYYVAGFRQFPGQKLTKLSFKFTPDAGLTYSASFIGFPSASATAPSSQTFGTNPFFLGWEASLSIGGTANAKLNSLTLNLQRKNSEALFSAANSQNPFDIFLGPLAADWDIDFYMEDDSEYTLALNQATKAVSVTLTQPGTGYSITFTSSAVQFTKPTIDRSQEYVQSSLSGSAIYNATDASVVTATLKNGVSTAYTSSAAS</sequence>
<evidence type="ECO:0000313" key="1">
    <source>
        <dbReference type="EMBL" id="MFB5192757.1"/>
    </source>
</evidence>
<comment type="caution">
    <text evidence="1">The sequence shown here is derived from an EMBL/GenBank/DDBJ whole genome shotgun (WGS) entry which is preliminary data.</text>
</comment>
<evidence type="ECO:0000313" key="2">
    <source>
        <dbReference type="Proteomes" id="UP001579974"/>
    </source>
</evidence>
<reference evidence="1 2" key="1">
    <citation type="journal article" date="2024" name="Int. J. Mol. Sci.">
        <title>Exploration of Alicyclobacillus spp. Genome in Search of Antibiotic Resistance.</title>
        <authorList>
            <person name="Bucka-Kolendo J."/>
            <person name="Kiousi D.E."/>
            <person name="Dekowska A."/>
            <person name="Mikolajczuk-Szczyrba A."/>
            <person name="Karadedos D.M."/>
            <person name="Michael P."/>
            <person name="Galanis A."/>
            <person name="Sokolowska B."/>
        </authorList>
    </citation>
    <scope>NUCLEOTIDE SEQUENCE [LARGE SCALE GENOMIC DNA]</scope>
    <source>
        <strain evidence="1 2">KKP 3000</strain>
    </source>
</reference>